<evidence type="ECO:0000256" key="3">
    <source>
        <dbReference type="ARBA" id="ARBA00023274"/>
    </source>
</evidence>
<keyword evidence="3 4" id="KW-0687">Ribonucleoprotein</keyword>
<dbReference type="GO" id="GO:0003735">
    <property type="term" value="F:structural constituent of ribosome"/>
    <property type="evidence" value="ECO:0007669"/>
    <property type="project" value="InterPro"/>
</dbReference>
<dbReference type="EMBL" id="MW435860">
    <property type="protein sequence ID" value="QST19723.1"/>
    <property type="molecule type" value="Genomic_DNA"/>
</dbReference>
<dbReference type="InterPro" id="IPR036920">
    <property type="entry name" value="Ribosomal_uL16_sf"/>
</dbReference>
<dbReference type="PANTHER" id="PTHR12220:SF13">
    <property type="entry name" value="LARGE RIBOSOMAL SUBUNIT PROTEIN UL16M"/>
    <property type="match status" value="1"/>
</dbReference>
<name>A0A8A1RX36_9EUKA</name>
<dbReference type="PRINTS" id="PR00060">
    <property type="entry name" value="RIBOSOMALL16"/>
</dbReference>
<gene>
    <name evidence="5" type="primary">rpl16</name>
</gene>
<dbReference type="CDD" id="cd01433">
    <property type="entry name" value="Ribosomal_L16_L10e"/>
    <property type="match status" value="1"/>
</dbReference>
<evidence type="ECO:0000256" key="2">
    <source>
        <dbReference type="ARBA" id="ARBA00022980"/>
    </source>
</evidence>
<geneLocation type="mitochondrion" evidence="5"/>
<dbReference type="SUPFAM" id="SSF54686">
    <property type="entry name" value="Ribosomal protein L16p/L10e"/>
    <property type="match status" value="1"/>
</dbReference>
<dbReference type="RefSeq" id="YP_010230021.1">
    <property type="nucleotide sequence ID" value="NC_059693.1"/>
</dbReference>
<reference evidence="5" key="1">
    <citation type="journal article" date="2021" name="Front. Microbiol.">
        <title>Large Differences in the Haptophyte Phaeocystis globosa Mitochondrial Genomes Driven by Repeat Amplifications.</title>
        <authorList>
            <person name="Song H."/>
            <person name="Chen Y."/>
            <person name="Liu F."/>
            <person name="Chen N."/>
        </authorList>
    </citation>
    <scope>NUCLEOTIDE SEQUENCE</scope>
    <source>
        <strain evidence="5">CNS00066</strain>
    </source>
</reference>
<dbReference type="PROSITE" id="PS00701">
    <property type="entry name" value="RIBOSOMAL_L16_2"/>
    <property type="match status" value="1"/>
</dbReference>
<protein>
    <submittedName>
        <fullName evidence="5">Ribosomal protein L16</fullName>
    </submittedName>
</protein>
<dbReference type="PANTHER" id="PTHR12220">
    <property type="entry name" value="50S/60S RIBOSOMAL PROTEIN L16"/>
    <property type="match status" value="1"/>
</dbReference>
<organism evidence="5">
    <name type="scientific">Phaeocystis globosa</name>
    <dbReference type="NCBI Taxonomy" id="33658"/>
    <lineage>
        <taxon>Eukaryota</taxon>
        <taxon>Haptista</taxon>
        <taxon>Haptophyta</taxon>
        <taxon>Prymnesiophyceae</taxon>
        <taxon>Phaeocystales</taxon>
        <taxon>Phaeocystaceae</taxon>
        <taxon>Phaeocystis</taxon>
    </lineage>
</organism>
<dbReference type="InterPro" id="IPR000114">
    <property type="entry name" value="Ribosomal_uL16_bact-type"/>
</dbReference>
<comment type="similarity">
    <text evidence="1 4">Belongs to the universal ribosomal protein uL16 family.</text>
</comment>
<dbReference type="Pfam" id="PF00252">
    <property type="entry name" value="Ribosomal_L16"/>
    <property type="match status" value="1"/>
</dbReference>
<dbReference type="InterPro" id="IPR020798">
    <property type="entry name" value="Ribosomal_uL16_CS"/>
</dbReference>
<dbReference type="NCBIfam" id="TIGR01164">
    <property type="entry name" value="rplP_bact"/>
    <property type="match status" value="1"/>
</dbReference>
<dbReference type="GeneID" id="69221059"/>
<dbReference type="InterPro" id="IPR047873">
    <property type="entry name" value="Ribosomal_uL16"/>
</dbReference>
<dbReference type="GO" id="GO:0032543">
    <property type="term" value="P:mitochondrial translation"/>
    <property type="evidence" value="ECO:0007669"/>
    <property type="project" value="TreeGrafter"/>
</dbReference>
<keyword evidence="2 4" id="KW-0689">Ribosomal protein</keyword>
<evidence type="ECO:0000256" key="1">
    <source>
        <dbReference type="ARBA" id="ARBA00008931"/>
    </source>
</evidence>
<evidence type="ECO:0000256" key="4">
    <source>
        <dbReference type="RuleBase" id="RU004413"/>
    </source>
</evidence>
<sequence length="141" mass="16542">MLLYPRKTKYKNLFNRKRTKFLNNRIFSPNFKDFAIVSLESGKLNSKQIELLRKTLRRLLKLQGKFWLNVYPNKNITKKSEGVRMGKGKGNVKFWYGSISKGVVILEVSGCSWNQIKKVAQQIRNKLSIKILLTVNRFFIT</sequence>
<keyword evidence="5" id="KW-0496">Mitochondrion</keyword>
<evidence type="ECO:0000313" key="5">
    <source>
        <dbReference type="EMBL" id="QST19723.1"/>
    </source>
</evidence>
<dbReference type="Gene3D" id="3.90.1170.10">
    <property type="entry name" value="Ribosomal protein L10e/L16"/>
    <property type="match status" value="1"/>
</dbReference>
<proteinExistence type="inferred from homology"/>
<dbReference type="AlphaFoldDB" id="A0A8A1RX36"/>
<accession>A0A8A1RX36</accession>
<dbReference type="InterPro" id="IPR016180">
    <property type="entry name" value="Ribosomal_uL16_dom"/>
</dbReference>
<dbReference type="GO" id="GO:0005762">
    <property type="term" value="C:mitochondrial large ribosomal subunit"/>
    <property type="evidence" value="ECO:0007669"/>
    <property type="project" value="TreeGrafter"/>
</dbReference>
<dbReference type="GO" id="GO:0019843">
    <property type="term" value="F:rRNA binding"/>
    <property type="evidence" value="ECO:0007669"/>
    <property type="project" value="InterPro"/>
</dbReference>